<dbReference type="InterPro" id="IPR036990">
    <property type="entry name" value="M14A-like_propep"/>
</dbReference>
<keyword evidence="8" id="KW-0862">Zinc</keyword>
<dbReference type="Gene3D" id="3.30.70.340">
    <property type="entry name" value="Metallocarboxypeptidase-like"/>
    <property type="match status" value="3"/>
</dbReference>
<dbReference type="InterPro" id="IPR003146">
    <property type="entry name" value="M14A_act_pep"/>
</dbReference>
<keyword evidence="7" id="KW-0378">Hydrolase</keyword>
<evidence type="ECO:0000256" key="8">
    <source>
        <dbReference type="ARBA" id="ARBA00022833"/>
    </source>
</evidence>
<organism evidence="14 15">
    <name type="scientific">Molorchus minor</name>
    <dbReference type="NCBI Taxonomy" id="1323400"/>
    <lineage>
        <taxon>Eukaryota</taxon>
        <taxon>Metazoa</taxon>
        <taxon>Ecdysozoa</taxon>
        <taxon>Arthropoda</taxon>
        <taxon>Hexapoda</taxon>
        <taxon>Insecta</taxon>
        <taxon>Pterygota</taxon>
        <taxon>Neoptera</taxon>
        <taxon>Endopterygota</taxon>
        <taxon>Coleoptera</taxon>
        <taxon>Polyphaga</taxon>
        <taxon>Cucujiformia</taxon>
        <taxon>Chrysomeloidea</taxon>
        <taxon>Cerambycidae</taxon>
        <taxon>Lamiinae</taxon>
        <taxon>Monochamini</taxon>
        <taxon>Molorchus</taxon>
    </lineage>
</organism>
<feature type="domain" description="Peptidase M14" evidence="13">
    <location>
        <begin position="119"/>
        <end position="408"/>
    </location>
</feature>
<feature type="signal peptide" evidence="12">
    <location>
        <begin position="1"/>
        <end position="16"/>
    </location>
</feature>
<dbReference type="PROSITE" id="PS52035">
    <property type="entry name" value="PEPTIDASE_M14"/>
    <property type="match status" value="3"/>
</dbReference>
<keyword evidence="6 12" id="KW-0732">Signal</keyword>
<keyword evidence="15" id="KW-1185">Reference proteome</keyword>
<evidence type="ECO:0000256" key="2">
    <source>
        <dbReference type="ARBA" id="ARBA00005988"/>
    </source>
</evidence>
<evidence type="ECO:0000256" key="1">
    <source>
        <dbReference type="ARBA" id="ARBA00001947"/>
    </source>
</evidence>
<evidence type="ECO:0000256" key="7">
    <source>
        <dbReference type="ARBA" id="ARBA00022801"/>
    </source>
</evidence>
<dbReference type="SMART" id="SM00631">
    <property type="entry name" value="Zn_pept"/>
    <property type="match status" value="3"/>
</dbReference>
<evidence type="ECO:0000256" key="12">
    <source>
        <dbReference type="SAM" id="SignalP"/>
    </source>
</evidence>
<dbReference type="CDD" id="cd03860">
    <property type="entry name" value="M14_CP_A-B_like"/>
    <property type="match status" value="3"/>
</dbReference>
<comment type="caution">
    <text evidence="14">The sequence shown here is derived from an EMBL/GenBank/DDBJ whole genome shotgun (WGS) entry which is preliminary data.</text>
</comment>
<name>A0ABQ9J2D1_9CUCU</name>
<keyword evidence="9" id="KW-0482">Metalloprotease</keyword>
<keyword evidence="5" id="KW-0479">Metal-binding</keyword>
<dbReference type="Gene3D" id="3.40.630.10">
    <property type="entry name" value="Zn peptidases"/>
    <property type="match status" value="3"/>
</dbReference>
<dbReference type="PANTHER" id="PTHR11705:SF140">
    <property type="entry name" value="FI02848P-RELATED"/>
    <property type="match status" value="1"/>
</dbReference>
<dbReference type="PRINTS" id="PR00765">
    <property type="entry name" value="CRBOXYPTASEA"/>
</dbReference>
<evidence type="ECO:0000313" key="14">
    <source>
        <dbReference type="EMBL" id="KAJ8970944.1"/>
    </source>
</evidence>
<keyword evidence="3" id="KW-0121">Carboxypeptidase</keyword>
<evidence type="ECO:0000313" key="15">
    <source>
        <dbReference type="Proteomes" id="UP001162164"/>
    </source>
</evidence>
<comment type="similarity">
    <text evidence="2 11">Belongs to the peptidase M14 family.</text>
</comment>
<feature type="active site" description="Proton donor/acceptor" evidence="11">
    <location>
        <position position="374"/>
    </location>
</feature>
<dbReference type="Pfam" id="PF00246">
    <property type="entry name" value="Peptidase_M14"/>
    <property type="match status" value="3"/>
</dbReference>
<sequence>MEVTLVYLLLVSLTLASCRTYYDSFKVYQVTPKSMEEAKLLQELENNENYDFWSDLRTLHSPVNIMVSPDAQYEFENLLDTYQIDNSVLISNVEGTIQTESLKLRYSPRVTSGQVSFEEFMRYDDIVAYLERLAQDYPNIVTTEVVGRSFEGRDILLIRISSGGTNKTTIFAEATVHAREWIAPPVALYVINQLVENPNNSYMYQDIDWAIIPVANPDGYEFSHKDTRLWRKTRTPGTICHGTDPNRNFDFNWRVIGASHWQCDQTYAGRMPFSEPETIAIRDYTLKHKDDIKLYLAIHSYGLWLLYPWGHTTDEPDNTAELNELGQLYADAIYAINGTTYRIGSTANLLYYAAGTSIDWAKGVAGIDLAYTLELPGGGTYGFDIDASRIQPVVEETWEGFVAFHDYIYSKFVNVTFFKVYQVTPKSMEEASVLKELENDENFDFWTDLRALNTPFNVMVSPDAQNKFEDLVKSYQIDYSVLINNVEETIQTENLKVRNTVRVTTGEVTFNDFMRYDEIVAYLKRLEQDYPAIVTTEIIGKSFEGRDIYLIRISSGGGSNKTTIFAEAAVHAREWIAPPVALYVINQLVENTDNSYMYQDIDWAIIPVANPDGYEFTHDDKPENFKPIGGDSQWPLPTEQAFVSNGDRAEPYLIVFWRKTRTPGTICFGTDPNRNFDFNWRVIGASAWQCDQNYAGFTPFSEPETMAIRDYTLRYKDDIKLYLAIHSQGLWLLYPWGHTTDEPDNTDELNELGQQYADAVSAVNGTEYRVGSTANLLYYAAGTSIDWAKGVAGIDLAYTIELPGGGTYGWDIDASRIQSVVEETWEGFEIFHDYVYQVTPKSIEEASVLKELENDENFDFWTDLRALNTPFSVMVSPDAQNKFEDLVKSYQIDYSVLINNVEETIQTENLKVRNTVRVTTGEVTFNDFMRYDEIVAYLKRLEQDYPAIVTTEIIGKSFEGRDIYLIRISSGGGSNKTTIFAEAAVHAREWIAPPVALYVINQLVENTNNSYMYQDIDWAIIPVANPDGYEFTHDDNRLWRKTRTPGTICFGTDPNRNFDFNWRVIGASAWQCDQTYAGFTPFSEPETMAIRDYILRYKDDIKLHLAIHSQGLWLLYPWGHTTDEPDNADELNELGQQYADAVSAVNGTEYRVGSVANLLYYAAGSSIDWAKGVAGIDLAYTIELPGGGTYGWDIDASRIQSVVEETWKGFEIFHDYLYNKFINGTL</sequence>
<feature type="chain" id="PRO_5046110371" description="Peptidase M14 domain-containing protein" evidence="12">
    <location>
        <begin position="17"/>
        <end position="1226"/>
    </location>
</feature>
<keyword evidence="10" id="KW-1015">Disulfide bond</keyword>
<dbReference type="SUPFAM" id="SSF54897">
    <property type="entry name" value="Protease propeptides/inhibitors"/>
    <property type="match status" value="3"/>
</dbReference>
<keyword evidence="4" id="KW-0645">Protease</keyword>
<dbReference type="Proteomes" id="UP001162164">
    <property type="component" value="Unassembled WGS sequence"/>
</dbReference>
<feature type="active site" description="Proton donor/acceptor" evidence="11">
    <location>
        <position position="801"/>
    </location>
</feature>
<feature type="domain" description="Peptidase M14" evidence="13">
    <location>
        <begin position="927"/>
        <end position="1217"/>
    </location>
</feature>
<dbReference type="Pfam" id="PF02244">
    <property type="entry name" value="Propep_M14"/>
    <property type="match status" value="3"/>
</dbReference>
<evidence type="ECO:0000256" key="10">
    <source>
        <dbReference type="ARBA" id="ARBA00023157"/>
    </source>
</evidence>
<evidence type="ECO:0000256" key="11">
    <source>
        <dbReference type="PROSITE-ProRule" id="PRU01379"/>
    </source>
</evidence>
<evidence type="ECO:0000256" key="4">
    <source>
        <dbReference type="ARBA" id="ARBA00022670"/>
    </source>
</evidence>
<evidence type="ECO:0000256" key="9">
    <source>
        <dbReference type="ARBA" id="ARBA00023049"/>
    </source>
</evidence>
<comment type="cofactor">
    <cofactor evidence="1">
        <name>Zn(2+)</name>
        <dbReference type="ChEBI" id="CHEBI:29105"/>
    </cofactor>
</comment>
<gene>
    <name evidence="14" type="ORF">NQ317_008291</name>
</gene>
<feature type="active site" description="Proton donor/acceptor" evidence="11">
    <location>
        <position position="1183"/>
    </location>
</feature>
<evidence type="ECO:0000259" key="13">
    <source>
        <dbReference type="PROSITE" id="PS52035"/>
    </source>
</evidence>
<evidence type="ECO:0000256" key="6">
    <source>
        <dbReference type="ARBA" id="ARBA00022729"/>
    </source>
</evidence>
<accession>A0ABQ9J2D1</accession>
<evidence type="ECO:0000256" key="3">
    <source>
        <dbReference type="ARBA" id="ARBA00022645"/>
    </source>
</evidence>
<dbReference type="InterPro" id="IPR000834">
    <property type="entry name" value="Peptidase_M14"/>
</dbReference>
<reference evidence="14" key="1">
    <citation type="journal article" date="2023" name="Insect Mol. Biol.">
        <title>Genome sequencing provides insights into the evolution of gene families encoding plant cell wall-degrading enzymes in longhorned beetles.</title>
        <authorList>
            <person name="Shin N.R."/>
            <person name="Okamura Y."/>
            <person name="Kirsch R."/>
            <person name="Pauchet Y."/>
        </authorList>
    </citation>
    <scope>NUCLEOTIDE SEQUENCE</scope>
    <source>
        <strain evidence="14">MMC_N1</strain>
    </source>
</reference>
<dbReference type="PANTHER" id="PTHR11705">
    <property type="entry name" value="PROTEASE FAMILY M14 CARBOXYPEPTIDASE A,B"/>
    <property type="match status" value="1"/>
</dbReference>
<dbReference type="EMBL" id="JAPWTJ010001552">
    <property type="protein sequence ID" value="KAJ8970944.1"/>
    <property type="molecule type" value="Genomic_DNA"/>
</dbReference>
<protein>
    <recommendedName>
        <fullName evidence="13">Peptidase M14 domain-containing protein</fullName>
    </recommendedName>
</protein>
<proteinExistence type="inferred from homology"/>
<feature type="domain" description="Peptidase M14" evidence="13">
    <location>
        <begin position="512"/>
        <end position="835"/>
    </location>
</feature>
<dbReference type="SUPFAM" id="SSF53187">
    <property type="entry name" value="Zn-dependent exopeptidases"/>
    <property type="match status" value="3"/>
</dbReference>
<evidence type="ECO:0000256" key="5">
    <source>
        <dbReference type="ARBA" id="ARBA00022723"/>
    </source>
</evidence>